<dbReference type="SUPFAM" id="SSF63411">
    <property type="entry name" value="LuxS/MPP-like metallohydrolase"/>
    <property type="match status" value="2"/>
</dbReference>
<dbReference type="Gene3D" id="3.30.830.10">
    <property type="entry name" value="Metalloenzyme, LuxS/M16 peptidase-like"/>
    <property type="match status" value="2"/>
</dbReference>
<dbReference type="PANTHER" id="PTHR11851:SF49">
    <property type="entry name" value="MITOCHONDRIAL-PROCESSING PEPTIDASE SUBUNIT ALPHA"/>
    <property type="match status" value="1"/>
</dbReference>
<gene>
    <name evidence="5" type="ORF">UR67_C0002G0029</name>
</gene>
<evidence type="ECO:0000259" key="3">
    <source>
        <dbReference type="Pfam" id="PF00675"/>
    </source>
</evidence>
<dbReference type="AlphaFoldDB" id="A0A0G0BK88"/>
<reference evidence="5 6" key="1">
    <citation type="journal article" date="2015" name="Nature">
        <title>rRNA introns, odd ribosomes, and small enigmatic genomes across a large radiation of phyla.</title>
        <authorList>
            <person name="Brown C.T."/>
            <person name="Hug L.A."/>
            <person name="Thomas B.C."/>
            <person name="Sharon I."/>
            <person name="Castelle C.J."/>
            <person name="Singh A."/>
            <person name="Wilkins M.J."/>
            <person name="Williams K.H."/>
            <person name="Banfield J.F."/>
        </authorList>
    </citation>
    <scope>NUCLEOTIDE SEQUENCE [LARGE SCALE GENOMIC DNA]</scope>
</reference>
<dbReference type="PANTHER" id="PTHR11851">
    <property type="entry name" value="METALLOPROTEASE"/>
    <property type="match status" value="1"/>
</dbReference>
<feature type="domain" description="Peptidase M16 N-terminal" evidence="3">
    <location>
        <begin position="20"/>
        <end position="161"/>
    </location>
</feature>
<proteinExistence type="inferred from homology"/>
<protein>
    <submittedName>
        <fullName evidence="5">Peptidase M16 domain protein</fullName>
    </submittedName>
</protein>
<evidence type="ECO:0000256" key="1">
    <source>
        <dbReference type="ARBA" id="ARBA00007261"/>
    </source>
</evidence>
<sequence length="422" mass="48280">MSFEKTTFKNNLRLLTIPIESVDSVTVVVFVKAGGRYEAIEKSGLSHYVEHTIFKGTLKRPRSKDIATEIEQVGGIHNAATSHEFTYYYIKVPADKIELAFDMLSDVIFNSQFKQADLDMEKQVILEEINYYNDSPIDKVFDYFMNMLWPDHPLGTDLTGTKEQFLGLKRKDILNYIHTYYHPNNMLLVVSGNVKKDLPKRLTEKYFLKQSIPTIPSYQEVRDFQTAPAVSLHYKKTDQTHFCLGIRSLPLNHPDRYVLEVLTTVMGKGMSSRLFETLREKNGLCYYIHAGVEAFSDTGIWFVNAGVDNTRFYKAVTLIMKELKKLKTARVSKKELHKAKEYIKGKLKLSLETSEAQASFYGHQELLSEEILTVRAVCSKIDSVSNDDIIRVANSLFVNKNLNLAAIGPEKDEKQIEALLNF</sequence>
<dbReference type="InterPro" id="IPR001431">
    <property type="entry name" value="Pept_M16_Zn_BS"/>
</dbReference>
<evidence type="ECO:0000259" key="4">
    <source>
        <dbReference type="Pfam" id="PF05193"/>
    </source>
</evidence>
<dbReference type="InterPro" id="IPR050361">
    <property type="entry name" value="MPP/UQCRC_Complex"/>
</dbReference>
<dbReference type="Proteomes" id="UP000034581">
    <property type="component" value="Unassembled WGS sequence"/>
</dbReference>
<comment type="caution">
    <text evidence="5">The sequence shown here is derived from an EMBL/GenBank/DDBJ whole genome shotgun (WGS) entry which is preliminary data.</text>
</comment>
<dbReference type="STRING" id="1618350.UR67_C0002G0029"/>
<evidence type="ECO:0000256" key="2">
    <source>
        <dbReference type="RuleBase" id="RU004447"/>
    </source>
</evidence>
<dbReference type="Pfam" id="PF05193">
    <property type="entry name" value="Peptidase_M16_C"/>
    <property type="match status" value="1"/>
</dbReference>
<evidence type="ECO:0000313" key="6">
    <source>
        <dbReference type="Proteomes" id="UP000034581"/>
    </source>
</evidence>
<dbReference type="Pfam" id="PF00675">
    <property type="entry name" value="Peptidase_M16"/>
    <property type="match status" value="1"/>
</dbReference>
<dbReference type="EMBL" id="LBQB01000002">
    <property type="protein sequence ID" value="KKP69909.1"/>
    <property type="molecule type" value="Genomic_DNA"/>
</dbReference>
<dbReference type="PROSITE" id="PS00143">
    <property type="entry name" value="INSULINASE"/>
    <property type="match status" value="1"/>
</dbReference>
<evidence type="ECO:0000313" key="5">
    <source>
        <dbReference type="EMBL" id="KKP69909.1"/>
    </source>
</evidence>
<dbReference type="InterPro" id="IPR007863">
    <property type="entry name" value="Peptidase_M16_C"/>
</dbReference>
<comment type="similarity">
    <text evidence="1 2">Belongs to the peptidase M16 family.</text>
</comment>
<feature type="domain" description="Peptidase M16 C-terminal" evidence="4">
    <location>
        <begin position="168"/>
        <end position="341"/>
    </location>
</feature>
<dbReference type="InterPro" id="IPR011249">
    <property type="entry name" value="Metalloenz_LuxS/M16"/>
</dbReference>
<dbReference type="InterPro" id="IPR011765">
    <property type="entry name" value="Pept_M16_N"/>
</dbReference>
<dbReference type="GO" id="GO:0006508">
    <property type="term" value="P:proteolysis"/>
    <property type="evidence" value="ECO:0007669"/>
    <property type="project" value="InterPro"/>
</dbReference>
<name>A0A0G0BK88_UNCC3</name>
<dbReference type="GO" id="GO:0046872">
    <property type="term" value="F:metal ion binding"/>
    <property type="evidence" value="ECO:0007669"/>
    <property type="project" value="InterPro"/>
</dbReference>
<dbReference type="GO" id="GO:0004222">
    <property type="term" value="F:metalloendopeptidase activity"/>
    <property type="evidence" value="ECO:0007669"/>
    <property type="project" value="InterPro"/>
</dbReference>
<organism evidence="5 6">
    <name type="scientific">candidate division CPR3 bacterium GW2011_GWF2_35_18</name>
    <dbReference type="NCBI Taxonomy" id="1618350"/>
    <lineage>
        <taxon>Bacteria</taxon>
        <taxon>Bacteria division CPR3</taxon>
    </lineage>
</organism>
<accession>A0A0G0BK88</accession>